<gene>
    <name evidence="2" type="ORF">ALEPTO_LOCUS5987</name>
</gene>
<dbReference type="Proteomes" id="UP000789508">
    <property type="component" value="Unassembled WGS sequence"/>
</dbReference>
<dbReference type="EMBL" id="CAJVPS010001885">
    <property type="protein sequence ID" value="CAG8553355.1"/>
    <property type="molecule type" value="Genomic_DNA"/>
</dbReference>
<evidence type="ECO:0000313" key="2">
    <source>
        <dbReference type="EMBL" id="CAG8553355.1"/>
    </source>
</evidence>
<evidence type="ECO:0000256" key="1">
    <source>
        <dbReference type="SAM" id="MobiDB-lite"/>
    </source>
</evidence>
<evidence type="ECO:0000313" key="3">
    <source>
        <dbReference type="Proteomes" id="UP000789508"/>
    </source>
</evidence>
<proteinExistence type="predicted"/>
<reference evidence="2" key="1">
    <citation type="submission" date="2021-06" db="EMBL/GenBank/DDBJ databases">
        <authorList>
            <person name="Kallberg Y."/>
            <person name="Tangrot J."/>
            <person name="Rosling A."/>
        </authorList>
    </citation>
    <scope>NUCLEOTIDE SEQUENCE</scope>
    <source>
        <strain evidence="2">FL130A</strain>
    </source>
</reference>
<name>A0A9N9B2I7_9GLOM</name>
<feature type="compositionally biased region" description="Acidic residues" evidence="1">
    <location>
        <begin position="86"/>
        <end position="100"/>
    </location>
</feature>
<keyword evidence="3" id="KW-1185">Reference proteome</keyword>
<dbReference type="OrthoDB" id="2403661at2759"/>
<comment type="caution">
    <text evidence="2">The sequence shown here is derived from an EMBL/GenBank/DDBJ whole genome shotgun (WGS) entry which is preliminary data.</text>
</comment>
<sequence>MDLYISREYGSRYPAVIDLDIDAINAGKKVMKRDIANFVVVDKPEYDLVLEHSDREAIITKFSKYKRDFNGLNKYYDSEYSKMESESSDSETEFSDSEVD</sequence>
<organism evidence="2 3">
    <name type="scientific">Ambispora leptoticha</name>
    <dbReference type="NCBI Taxonomy" id="144679"/>
    <lineage>
        <taxon>Eukaryota</taxon>
        <taxon>Fungi</taxon>
        <taxon>Fungi incertae sedis</taxon>
        <taxon>Mucoromycota</taxon>
        <taxon>Glomeromycotina</taxon>
        <taxon>Glomeromycetes</taxon>
        <taxon>Archaeosporales</taxon>
        <taxon>Ambisporaceae</taxon>
        <taxon>Ambispora</taxon>
    </lineage>
</organism>
<protein>
    <submittedName>
        <fullName evidence="2">3802_t:CDS:1</fullName>
    </submittedName>
</protein>
<feature type="non-terminal residue" evidence="2">
    <location>
        <position position="100"/>
    </location>
</feature>
<dbReference type="AlphaFoldDB" id="A0A9N9B2I7"/>
<accession>A0A9N9B2I7</accession>
<feature type="region of interest" description="Disordered" evidence="1">
    <location>
        <begin position="80"/>
        <end position="100"/>
    </location>
</feature>